<name>A0A382HK15_9ZZZZ</name>
<evidence type="ECO:0000313" key="2">
    <source>
        <dbReference type="EMBL" id="SVB87529.1"/>
    </source>
</evidence>
<feature type="non-terminal residue" evidence="2">
    <location>
        <position position="82"/>
    </location>
</feature>
<protein>
    <recommendedName>
        <fullName evidence="3">Dipeptidylpeptidase IV N-terminal domain-containing protein</fullName>
    </recommendedName>
</protein>
<dbReference type="Pfam" id="PF07676">
    <property type="entry name" value="PD40"/>
    <property type="match status" value="2"/>
</dbReference>
<evidence type="ECO:0008006" key="3">
    <source>
        <dbReference type="Google" id="ProtNLM"/>
    </source>
</evidence>
<organism evidence="2">
    <name type="scientific">marine metagenome</name>
    <dbReference type="NCBI Taxonomy" id="408172"/>
    <lineage>
        <taxon>unclassified sequences</taxon>
        <taxon>metagenomes</taxon>
        <taxon>ecological metagenomes</taxon>
    </lineage>
</organism>
<dbReference type="PANTHER" id="PTHR36842">
    <property type="entry name" value="PROTEIN TOLB HOMOLOG"/>
    <property type="match status" value="1"/>
</dbReference>
<dbReference type="AlphaFoldDB" id="A0A382HK15"/>
<dbReference type="InterPro" id="IPR011042">
    <property type="entry name" value="6-blade_b-propeller_TolB-like"/>
</dbReference>
<dbReference type="EMBL" id="UINC01061691">
    <property type="protein sequence ID" value="SVB87529.1"/>
    <property type="molecule type" value="Genomic_DNA"/>
</dbReference>
<reference evidence="2" key="1">
    <citation type="submission" date="2018-05" db="EMBL/GenBank/DDBJ databases">
        <authorList>
            <person name="Lanie J.A."/>
            <person name="Ng W.-L."/>
            <person name="Kazmierczak K.M."/>
            <person name="Andrzejewski T.M."/>
            <person name="Davidsen T.M."/>
            <person name="Wayne K.J."/>
            <person name="Tettelin H."/>
            <person name="Glass J.I."/>
            <person name="Rusch D."/>
            <person name="Podicherti R."/>
            <person name="Tsui H.-C.T."/>
            <person name="Winkler M.E."/>
        </authorList>
    </citation>
    <scope>NUCLEOTIDE SEQUENCE</scope>
</reference>
<gene>
    <name evidence="2" type="ORF">METZ01_LOCUS240383</name>
</gene>
<accession>A0A382HK15</accession>
<dbReference type="InterPro" id="IPR011659">
    <property type="entry name" value="WD40"/>
</dbReference>
<dbReference type="SUPFAM" id="SSF82171">
    <property type="entry name" value="DPP6 N-terminal domain-like"/>
    <property type="match status" value="1"/>
</dbReference>
<comment type="similarity">
    <text evidence="1">Belongs to the TolB family.</text>
</comment>
<sequence length="82" mass="8552">MLSAIVLVMVSAVLTKPVSSGTFPGTNGKIVFTSSRDGNKEIYVMDADGSNATNLSNNAAVDENPSWSADGNKIVFQSVRTG</sequence>
<dbReference type="PANTHER" id="PTHR36842:SF1">
    <property type="entry name" value="PROTEIN TOLB"/>
    <property type="match status" value="1"/>
</dbReference>
<dbReference type="Gene3D" id="2.120.10.30">
    <property type="entry name" value="TolB, C-terminal domain"/>
    <property type="match status" value="1"/>
</dbReference>
<proteinExistence type="inferred from homology"/>
<evidence type="ECO:0000256" key="1">
    <source>
        <dbReference type="ARBA" id="ARBA00009820"/>
    </source>
</evidence>